<dbReference type="EMBL" id="GG738883">
    <property type="protein sequence ID" value="EFC41767.1"/>
    <property type="molecule type" value="Genomic_DNA"/>
</dbReference>
<feature type="chain" id="PRO_5003038604" evidence="2">
    <location>
        <begin position="25"/>
        <end position="522"/>
    </location>
</feature>
<feature type="region of interest" description="Disordered" evidence="1">
    <location>
        <begin position="50"/>
        <end position="73"/>
    </location>
</feature>
<feature type="region of interest" description="Disordered" evidence="1">
    <location>
        <begin position="396"/>
        <end position="522"/>
    </location>
</feature>
<protein>
    <submittedName>
        <fullName evidence="3">Predicted protein</fullName>
    </submittedName>
</protein>
<name>D2VMN9_NAEGR</name>
<reference evidence="3 4" key="1">
    <citation type="journal article" date="2010" name="Cell">
        <title>The genome of Naegleria gruberi illuminates early eukaryotic versatility.</title>
        <authorList>
            <person name="Fritz-Laylin L.K."/>
            <person name="Prochnik S.E."/>
            <person name="Ginger M.L."/>
            <person name="Dacks J.B."/>
            <person name="Carpenter M.L."/>
            <person name="Field M.C."/>
            <person name="Kuo A."/>
            <person name="Paredez A."/>
            <person name="Chapman J."/>
            <person name="Pham J."/>
            <person name="Shu S."/>
            <person name="Neupane R."/>
            <person name="Cipriano M."/>
            <person name="Mancuso J."/>
            <person name="Tu H."/>
            <person name="Salamov A."/>
            <person name="Lindquist E."/>
            <person name="Shapiro H."/>
            <person name="Lucas S."/>
            <person name="Grigoriev I.V."/>
            <person name="Cande W.Z."/>
            <person name="Fulton C."/>
            <person name="Rokhsar D.S."/>
            <person name="Dawson S.C."/>
        </authorList>
    </citation>
    <scope>NUCLEOTIDE SEQUENCE [LARGE SCALE GENOMIC DNA]</scope>
    <source>
        <strain evidence="3 4">NEG-M</strain>
    </source>
</reference>
<dbReference type="GeneID" id="8855079"/>
<proteinExistence type="predicted"/>
<dbReference type="RefSeq" id="XP_002674511.1">
    <property type="nucleotide sequence ID" value="XM_002674465.1"/>
</dbReference>
<feature type="compositionally biased region" description="Gly residues" evidence="1">
    <location>
        <begin position="400"/>
        <end position="425"/>
    </location>
</feature>
<gene>
    <name evidence="3" type="ORF">NAEGRDRAFT_70206</name>
</gene>
<evidence type="ECO:0000256" key="2">
    <source>
        <dbReference type="SAM" id="SignalP"/>
    </source>
</evidence>
<sequence>MLKLTIGSLLLLAIFVCTVSLCEAKTVSLRHSHHKDGALTIIIDMGGEGKKSKETKETKTKETKETEETKPKLDDTTKDIVAQVSKAISKEEEKKLAESLLTLGNELTQIAKLIPGKDSEQKLLRDQLLSVASEMAKEAEKPSFMILQSSMAMVVQDKQNQQNAAADSSSSSSGAQTMFIGAAIEGLSLGMNAIDGIGTYSTSVSKIGQWVKGKAADKLDKWGLQSAASIARNTGKSIDGFAQKVAPYETKLAAKIAPVVKSKTFQGIKRVANVVGGALSIHAGVKFLGMSAATKLPKTFSAIKSSITKAAKVVANKGGIVRKIAATGLKAKKAATQSLNQFSTFRKVNAAVKASKAAKAAKNVGHAAHAHSKFKTAVHHAHAGYEIYSGSSHVKHGLLGHHGGGHGSSGHGSSGHGSSGHGSSSGHGASSSKHGASSGHGSSSSRKSSGHSSSSSRSSSSTRKSTGNSGSRTSRTSSTRSSNSGRSSSTSGRSSTRSSSSSRQTRSSNSSRQTTTKRRGGK</sequence>
<evidence type="ECO:0000256" key="1">
    <source>
        <dbReference type="SAM" id="MobiDB-lite"/>
    </source>
</evidence>
<evidence type="ECO:0000313" key="4">
    <source>
        <dbReference type="Proteomes" id="UP000006671"/>
    </source>
</evidence>
<dbReference type="KEGG" id="ngr:NAEGRDRAFT_70206"/>
<keyword evidence="4" id="KW-1185">Reference proteome</keyword>
<dbReference type="InParanoid" id="D2VMN9"/>
<accession>D2VMN9</accession>
<evidence type="ECO:0000313" key="3">
    <source>
        <dbReference type="EMBL" id="EFC41767.1"/>
    </source>
</evidence>
<dbReference type="VEuPathDB" id="AmoebaDB:NAEGRDRAFT_70206"/>
<keyword evidence="2" id="KW-0732">Signal</keyword>
<feature type="signal peptide" evidence="2">
    <location>
        <begin position="1"/>
        <end position="24"/>
    </location>
</feature>
<feature type="compositionally biased region" description="Low complexity" evidence="1">
    <location>
        <begin position="426"/>
        <end position="514"/>
    </location>
</feature>
<dbReference type="AlphaFoldDB" id="D2VMN9"/>
<dbReference type="Proteomes" id="UP000006671">
    <property type="component" value="Unassembled WGS sequence"/>
</dbReference>
<organism evidence="4">
    <name type="scientific">Naegleria gruberi</name>
    <name type="common">Amoeba</name>
    <dbReference type="NCBI Taxonomy" id="5762"/>
    <lineage>
        <taxon>Eukaryota</taxon>
        <taxon>Discoba</taxon>
        <taxon>Heterolobosea</taxon>
        <taxon>Tetramitia</taxon>
        <taxon>Eutetramitia</taxon>
        <taxon>Vahlkampfiidae</taxon>
        <taxon>Naegleria</taxon>
    </lineage>
</organism>